<evidence type="ECO:0000256" key="7">
    <source>
        <dbReference type="ARBA" id="ARBA00022989"/>
    </source>
</evidence>
<feature type="transmembrane region" description="Helical" evidence="10">
    <location>
        <begin position="6"/>
        <end position="25"/>
    </location>
</feature>
<dbReference type="GO" id="GO:0065002">
    <property type="term" value="P:intracellular protein transmembrane transport"/>
    <property type="evidence" value="ECO:0007669"/>
    <property type="project" value="TreeGrafter"/>
</dbReference>
<reference evidence="11 12" key="1">
    <citation type="submission" date="2020-08" db="EMBL/GenBank/DDBJ databases">
        <authorList>
            <person name="Ren C."/>
            <person name="Gu Y."/>
            <person name="Xu Y."/>
        </authorList>
    </citation>
    <scope>NUCLEOTIDE SEQUENCE [LARGE SCALE GENOMIC DNA]</scope>
    <source>
        <strain evidence="11 12">LBM18003</strain>
    </source>
</reference>
<evidence type="ECO:0000256" key="8">
    <source>
        <dbReference type="ARBA" id="ARBA00023010"/>
    </source>
</evidence>
<dbReference type="GO" id="GO:0043952">
    <property type="term" value="P:protein transport by the Sec complex"/>
    <property type="evidence" value="ECO:0007669"/>
    <property type="project" value="TreeGrafter"/>
</dbReference>
<protein>
    <recommendedName>
        <fullName evidence="10">Protein-export membrane protein SecG</fullName>
    </recommendedName>
</protein>
<organism evidence="11 12">
    <name type="scientific">Caproicibacterium amylolyticum</name>
    <dbReference type="NCBI Taxonomy" id="2766537"/>
    <lineage>
        <taxon>Bacteria</taxon>
        <taxon>Bacillati</taxon>
        <taxon>Bacillota</taxon>
        <taxon>Clostridia</taxon>
        <taxon>Eubacteriales</taxon>
        <taxon>Oscillospiraceae</taxon>
        <taxon>Caproicibacterium</taxon>
    </lineage>
</organism>
<proteinExistence type="inferred from homology"/>
<evidence type="ECO:0000256" key="5">
    <source>
        <dbReference type="ARBA" id="ARBA00022692"/>
    </source>
</evidence>
<evidence type="ECO:0000256" key="3">
    <source>
        <dbReference type="ARBA" id="ARBA00022448"/>
    </source>
</evidence>
<dbReference type="NCBIfam" id="TIGR00810">
    <property type="entry name" value="secG"/>
    <property type="match status" value="1"/>
</dbReference>
<comment type="subcellular location">
    <subcellularLocation>
        <location evidence="1 10">Cell membrane</location>
        <topology evidence="1 10">Multi-pass membrane protein</topology>
    </subcellularLocation>
</comment>
<dbReference type="PANTHER" id="PTHR34182:SF1">
    <property type="entry name" value="PROTEIN-EXPORT MEMBRANE PROTEIN SECG"/>
    <property type="match status" value="1"/>
</dbReference>
<dbReference type="PANTHER" id="PTHR34182">
    <property type="entry name" value="PROTEIN-EXPORT MEMBRANE PROTEIN SECG"/>
    <property type="match status" value="1"/>
</dbReference>
<keyword evidence="9 10" id="KW-0472">Membrane</keyword>
<dbReference type="Pfam" id="PF03840">
    <property type="entry name" value="SecG"/>
    <property type="match status" value="1"/>
</dbReference>
<dbReference type="GO" id="GO:0005886">
    <property type="term" value="C:plasma membrane"/>
    <property type="evidence" value="ECO:0007669"/>
    <property type="project" value="UniProtKB-SubCell"/>
</dbReference>
<evidence type="ECO:0000256" key="6">
    <source>
        <dbReference type="ARBA" id="ARBA00022927"/>
    </source>
</evidence>
<keyword evidence="12" id="KW-1185">Reference proteome</keyword>
<dbReference type="PRINTS" id="PR01651">
    <property type="entry name" value="SECGEXPORT"/>
</dbReference>
<keyword evidence="7 10" id="KW-1133">Transmembrane helix</keyword>
<evidence type="ECO:0000256" key="4">
    <source>
        <dbReference type="ARBA" id="ARBA00022475"/>
    </source>
</evidence>
<dbReference type="EMBL" id="CP060696">
    <property type="protein sequence ID" value="QNO18682.1"/>
    <property type="molecule type" value="Genomic_DNA"/>
</dbReference>
<dbReference type="AlphaFoldDB" id="A0A7G9WJ20"/>
<keyword evidence="8 10" id="KW-0811">Translocation</keyword>
<gene>
    <name evidence="11" type="primary">secG</name>
    <name evidence="11" type="ORF">H6X83_03285</name>
</gene>
<comment type="function">
    <text evidence="10">Involved in protein export. Participates in an early event of protein translocation.</text>
</comment>
<keyword evidence="4 10" id="KW-1003">Cell membrane</keyword>
<dbReference type="Proteomes" id="UP000516046">
    <property type="component" value="Chromosome"/>
</dbReference>
<evidence type="ECO:0000256" key="2">
    <source>
        <dbReference type="ARBA" id="ARBA00008445"/>
    </source>
</evidence>
<dbReference type="InterPro" id="IPR004692">
    <property type="entry name" value="SecG"/>
</dbReference>
<dbReference type="RefSeq" id="WP_212507749.1">
    <property type="nucleotide sequence ID" value="NZ_CP060696.1"/>
</dbReference>
<keyword evidence="3 10" id="KW-0813">Transport</keyword>
<evidence type="ECO:0000313" key="11">
    <source>
        <dbReference type="EMBL" id="QNO18682.1"/>
    </source>
</evidence>
<comment type="similarity">
    <text evidence="2 10">Belongs to the SecG family.</text>
</comment>
<evidence type="ECO:0000256" key="9">
    <source>
        <dbReference type="ARBA" id="ARBA00023136"/>
    </source>
</evidence>
<sequence>MSVPEIVLGIILILAALAIIVVVLLQEGHDRDVGVVTGGADTFLSQNSARSIDTFLARWTKIIAVAFFVLVIATNIFMFMTNK</sequence>
<dbReference type="KEGG" id="caml:H6X83_03285"/>
<keyword evidence="6 10" id="KW-0653">Protein transport</keyword>
<feature type="transmembrane region" description="Helical" evidence="10">
    <location>
        <begin position="59"/>
        <end position="80"/>
    </location>
</feature>
<name>A0A7G9WJ20_9FIRM</name>
<dbReference type="GO" id="GO:0015450">
    <property type="term" value="F:protein-transporting ATPase activity"/>
    <property type="evidence" value="ECO:0007669"/>
    <property type="project" value="UniProtKB-UniRule"/>
</dbReference>
<evidence type="ECO:0000313" key="12">
    <source>
        <dbReference type="Proteomes" id="UP000516046"/>
    </source>
</evidence>
<accession>A0A7G9WJ20</accession>
<evidence type="ECO:0000256" key="10">
    <source>
        <dbReference type="RuleBase" id="RU365087"/>
    </source>
</evidence>
<dbReference type="GO" id="GO:0009306">
    <property type="term" value="P:protein secretion"/>
    <property type="evidence" value="ECO:0007669"/>
    <property type="project" value="UniProtKB-UniRule"/>
</dbReference>
<evidence type="ECO:0000256" key="1">
    <source>
        <dbReference type="ARBA" id="ARBA00004651"/>
    </source>
</evidence>
<keyword evidence="5 10" id="KW-0812">Transmembrane</keyword>